<keyword evidence="7" id="KW-1185">Reference proteome</keyword>
<gene>
    <name evidence="6" type="ORF">ATY39_07905</name>
</gene>
<evidence type="ECO:0000259" key="5">
    <source>
        <dbReference type="PROSITE" id="PS50901"/>
    </source>
</evidence>
<dbReference type="AlphaFoldDB" id="A0A143HC89"/>
<evidence type="ECO:0000313" key="7">
    <source>
        <dbReference type="Proteomes" id="UP000076021"/>
    </source>
</evidence>
<reference evidence="7" key="2">
    <citation type="submission" date="2016-03" db="EMBL/GenBank/DDBJ databases">
        <authorList>
            <person name="Seldin L."/>
        </authorList>
    </citation>
    <scope>NUCLEOTIDE SEQUENCE [LARGE SCALE GENOMIC DNA]</scope>
    <source>
        <strain evidence="7">PP9</strain>
    </source>
</reference>
<dbReference type="SUPFAM" id="SSF52540">
    <property type="entry name" value="P-loop containing nucleoside triphosphate hydrolases"/>
    <property type="match status" value="2"/>
</dbReference>
<proteinExistence type="predicted"/>
<keyword evidence="2 4" id="KW-0547">Nucleotide-binding</keyword>
<dbReference type="EMBL" id="CP014806">
    <property type="protein sequence ID" value="AMW99397.1"/>
    <property type="molecule type" value="Genomic_DNA"/>
</dbReference>
<organism evidence="6 7">
    <name type="scientific">Rummeliibacillus stabekisii</name>
    <dbReference type="NCBI Taxonomy" id="241244"/>
    <lineage>
        <taxon>Bacteria</taxon>
        <taxon>Bacillati</taxon>
        <taxon>Bacillota</taxon>
        <taxon>Bacilli</taxon>
        <taxon>Bacillales</taxon>
        <taxon>Caryophanaceae</taxon>
        <taxon>Rummeliibacillus</taxon>
    </lineage>
</organism>
<evidence type="ECO:0000313" key="6">
    <source>
        <dbReference type="EMBL" id="AMW99397.1"/>
    </source>
</evidence>
<dbReference type="Proteomes" id="UP000076021">
    <property type="component" value="Chromosome"/>
</dbReference>
<feature type="domain" description="FtsK" evidence="5">
    <location>
        <begin position="1"/>
        <end position="137"/>
    </location>
</feature>
<name>A0A143HC89_9BACL</name>
<dbReference type="PROSITE" id="PS50901">
    <property type="entry name" value="FTSK"/>
    <property type="match status" value="2"/>
</dbReference>
<reference evidence="6 7" key="1">
    <citation type="journal article" date="2016" name="Genome Announc.">
        <title>Whole-Genome Sequence of Rummeliibacillus stabekisii Strain PP9 Isolated from Antarctic Soil.</title>
        <authorList>
            <person name="da Mota F.F."/>
            <person name="Vollu R.E."/>
            <person name="Jurelevicius D."/>
            <person name="Seldin L."/>
        </authorList>
    </citation>
    <scope>NUCLEOTIDE SEQUENCE [LARGE SCALE GENOMIC DNA]</scope>
    <source>
        <strain evidence="6 7">PP9</strain>
    </source>
</reference>
<evidence type="ECO:0000256" key="1">
    <source>
        <dbReference type="ARBA" id="ARBA00022737"/>
    </source>
</evidence>
<dbReference type="Gene3D" id="3.40.50.300">
    <property type="entry name" value="P-loop containing nucleotide triphosphate hydrolases"/>
    <property type="match status" value="3"/>
</dbReference>
<dbReference type="Pfam" id="PF01580">
    <property type="entry name" value="FtsK_SpoIIIE"/>
    <property type="match status" value="2"/>
</dbReference>
<sequence length="788" mass="88478">MANLFKDLPHLLGVITNLDGAQSMRALASIKAELRKRQHIFGQHEINHIHQYQKLYEENKVQDPMPELFIISDEFAELKAEQPDFMKELVSTARIGRSLGIHLILATQKPSGVVDDQIWSNSKFKLALKVQNESDSNEVLKTKDAAEITQPGRAYLQVGNNEIYELFQSAWSGATYKGNQTAEDVEDFTIYTINELGQYEVLTEDLSGLSQQDVPKRQSTELEAVVEEIHQAAIVQSIQALPRPWLPPLEDRISRHELGDVVKEKQRLTAKIGMIDLPHEQAQIPFALDFARDGHVAIFASPGYGKSTMLQTIAMQIAENYTPEEAHFYLLDFGTNGLLPLRKLPHTADMIRLDEELKLQKWMKRMAELIKARKKLLSQIGVSNAAMYKELTHEELPDILIFVDVMDAANESPLKDDFDSLMTIIARDGAGLGIFLILTASRQLAIRTPILINIKTQIVLYMIDQSESRGIMGKADVSIEEMPGRALIKLDEVTLMQVALPAEGLDDVQIAENLRKAIDEIQNQWHGKKPAPIPMVPEIVTEDFFCALPSVKDALGNNKWPIAVDTEKVEAVSIDFNSHQHLLVIADTERRFMQAFETILYAMDQSNIVPQLLIVDQVTAVYSSLHSGQSQYVQNNDDVAALIEQLLEAQQARQQSYIEQREKGITSLRAFVQQLSPIVVLFTDMEAIINQLSSTSQSQLAKVISEGATYGLHLIFGLNSQMTRSYDEASTALKKLSTALSMVRLNDQSVLEVQRPYREKELNASEGYMIKGNHVEKVKLLSTMKVGV</sequence>
<keyword evidence="3 4" id="KW-0067">ATP-binding</keyword>
<dbReference type="InterPro" id="IPR050206">
    <property type="entry name" value="FtsK/SpoIIIE/SftA"/>
</dbReference>
<dbReference type="InterPro" id="IPR023839">
    <property type="entry name" value="Firmicutes_EssC_C"/>
</dbReference>
<dbReference type="InterPro" id="IPR027417">
    <property type="entry name" value="P-loop_NTPase"/>
</dbReference>
<dbReference type="STRING" id="241244.ATY39_07905"/>
<evidence type="ECO:0000256" key="2">
    <source>
        <dbReference type="ARBA" id="ARBA00022741"/>
    </source>
</evidence>
<dbReference type="OrthoDB" id="9807790at2"/>
<feature type="domain" description="FtsK" evidence="5">
    <location>
        <begin position="283"/>
        <end position="469"/>
    </location>
</feature>
<dbReference type="NCBIfam" id="TIGR03928">
    <property type="entry name" value="T7_EssCb_Firm"/>
    <property type="match status" value="1"/>
</dbReference>
<dbReference type="KEGG" id="rst:ATY39_07905"/>
<protein>
    <recommendedName>
        <fullName evidence="5">FtsK domain-containing protein</fullName>
    </recommendedName>
</protein>
<dbReference type="InterPro" id="IPR002543">
    <property type="entry name" value="FtsK_dom"/>
</dbReference>
<dbReference type="GO" id="GO:0005524">
    <property type="term" value="F:ATP binding"/>
    <property type="evidence" value="ECO:0007669"/>
    <property type="project" value="UniProtKB-UniRule"/>
</dbReference>
<keyword evidence="1" id="KW-0677">Repeat</keyword>
<evidence type="ECO:0000256" key="4">
    <source>
        <dbReference type="PROSITE-ProRule" id="PRU00289"/>
    </source>
</evidence>
<dbReference type="RefSeq" id="WP_066788231.1">
    <property type="nucleotide sequence ID" value="NZ_CP014806.1"/>
</dbReference>
<accession>A0A143HC89</accession>
<dbReference type="PANTHER" id="PTHR22683">
    <property type="entry name" value="SPORULATION PROTEIN RELATED"/>
    <property type="match status" value="1"/>
</dbReference>
<dbReference type="GO" id="GO:0003677">
    <property type="term" value="F:DNA binding"/>
    <property type="evidence" value="ECO:0007669"/>
    <property type="project" value="InterPro"/>
</dbReference>
<comment type="caution">
    <text evidence="4">Lacks conserved residue(s) required for the propagation of feature annotation.</text>
</comment>
<dbReference type="PANTHER" id="PTHR22683:SF1">
    <property type="entry name" value="TYPE VII SECRETION SYSTEM PROTEIN ESSC"/>
    <property type="match status" value="1"/>
</dbReference>
<feature type="binding site" evidence="4">
    <location>
        <begin position="300"/>
        <end position="307"/>
    </location>
    <ligand>
        <name>ATP</name>
        <dbReference type="ChEBI" id="CHEBI:30616"/>
    </ligand>
</feature>
<evidence type="ECO:0000256" key="3">
    <source>
        <dbReference type="ARBA" id="ARBA00022840"/>
    </source>
</evidence>